<evidence type="ECO:0000256" key="5">
    <source>
        <dbReference type="ARBA" id="ARBA00022970"/>
    </source>
</evidence>
<evidence type="ECO:0000256" key="8">
    <source>
        <dbReference type="ARBA" id="ARBA00037998"/>
    </source>
</evidence>
<dbReference type="GO" id="GO:0022857">
    <property type="term" value="F:transmembrane transporter activity"/>
    <property type="evidence" value="ECO:0007669"/>
    <property type="project" value="InterPro"/>
</dbReference>
<protein>
    <submittedName>
        <fullName evidence="11">Unannotated protein</fullName>
    </submittedName>
</protein>
<evidence type="ECO:0000313" key="10">
    <source>
        <dbReference type="EMBL" id="CAB4960024.1"/>
    </source>
</evidence>
<keyword evidence="3" id="KW-1003">Cell membrane</keyword>
<dbReference type="GO" id="GO:0005886">
    <property type="term" value="C:plasma membrane"/>
    <property type="evidence" value="ECO:0007669"/>
    <property type="project" value="UniProtKB-SubCell"/>
</dbReference>
<dbReference type="EMBL" id="CAFBND010000147">
    <property type="protein sequence ID" value="CAB4960024.1"/>
    <property type="molecule type" value="Genomic_DNA"/>
</dbReference>
<reference evidence="11" key="1">
    <citation type="submission" date="2020-05" db="EMBL/GenBank/DDBJ databases">
        <authorList>
            <person name="Chiriac C."/>
            <person name="Salcher M."/>
            <person name="Ghai R."/>
            <person name="Kavagutti S V."/>
        </authorList>
    </citation>
    <scope>NUCLEOTIDE SEQUENCE</scope>
</reference>
<dbReference type="PANTHER" id="PTHR11795:SF445">
    <property type="entry name" value="AMINO ACID ABC TRANSPORTER PERMEASE PROTEIN"/>
    <property type="match status" value="1"/>
</dbReference>
<dbReference type="PANTHER" id="PTHR11795">
    <property type="entry name" value="BRANCHED-CHAIN AMINO ACID TRANSPORT SYSTEM PERMEASE PROTEIN LIVH"/>
    <property type="match status" value="1"/>
</dbReference>
<feature type="transmembrane region" description="Helical" evidence="9">
    <location>
        <begin position="34"/>
        <end position="54"/>
    </location>
</feature>
<keyword evidence="5" id="KW-0029">Amino-acid transport</keyword>
<evidence type="ECO:0000256" key="2">
    <source>
        <dbReference type="ARBA" id="ARBA00022448"/>
    </source>
</evidence>
<comment type="similarity">
    <text evidence="8">Belongs to the binding-protein-dependent transport system permease family. LivHM subfamily.</text>
</comment>
<feature type="transmembrane region" description="Helical" evidence="9">
    <location>
        <begin position="98"/>
        <end position="119"/>
    </location>
</feature>
<dbReference type="AlphaFoldDB" id="A0A6J7S442"/>
<feature type="transmembrane region" description="Helical" evidence="9">
    <location>
        <begin position="245"/>
        <end position="264"/>
    </location>
</feature>
<proteinExistence type="inferred from homology"/>
<evidence type="ECO:0000256" key="1">
    <source>
        <dbReference type="ARBA" id="ARBA00004651"/>
    </source>
</evidence>
<dbReference type="InterPro" id="IPR052157">
    <property type="entry name" value="BCAA_transport_permease"/>
</dbReference>
<gene>
    <name evidence="10" type="ORF">UFOPK3752_02219</name>
    <name evidence="11" type="ORF">UFOPK4150_01549</name>
</gene>
<feature type="transmembrane region" description="Helical" evidence="9">
    <location>
        <begin position="12"/>
        <end position="29"/>
    </location>
</feature>
<evidence type="ECO:0000256" key="6">
    <source>
        <dbReference type="ARBA" id="ARBA00022989"/>
    </source>
</evidence>
<evidence type="ECO:0000256" key="3">
    <source>
        <dbReference type="ARBA" id="ARBA00022475"/>
    </source>
</evidence>
<dbReference type="Pfam" id="PF02653">
    <property type="entry name" value="BPD_transp_2"/>
    <property type="match status" value="1"/>
</dbReference>
<keyword evidence="7 9" id="KW-0472">Membrane</keyword>
<evidence type="ECO:0000313" key="11">
    <source>
        <dbReference type="EMBL" id="CAB5035806.1"/>
    </source>
</evidence>
<keyword evidence="6 9" id="KW-1133">Transmembrane helix</keyword>
<feature type="transmembrane region" description="Helical" evidence="9">
    <location>
        <begin position="216"/>
        <end position="238"/>
    </location>
</feature>
<feature type="transmembrane region" description="Helical" evidence="9">
    <location>
        <begin position="185"/>
        <end position="210"/>
    </location>
</feature>
<comment type="subcellular location">
    <subcellularLocation>
        <location evidence="1">Cell membrane</location>
        <topology evidence="1">Multi-pass membrane protein</topology>
    </subcellularLocation>
</comment>
<feature type="transmembrane region" description="Helical" evidence="9">
    <location>
        <begin position="270"/>
        <end position="290"/>
    </location>
</feature>
<evidence type="ECO:0000256" key="4">
    <source>
        <dbReference type="ARBA" id="ARBA00022692"/>
    </source>
</evidence>
<sequence length="293" mass="29768">MNITLNAVVNGLILGCVYGIAGMTFGVLYRITKVFHISFAAIGTLGAVVAVAVSGTSGSWTAITLGIIAGAAVAAVVTAAAFLALYRPLIRRGASAGITFIASLGAFMVIEAVVAIVAGPDDRKFSVMGFTRQSEVLGLKLSGLHVASLALFVLVAAAISFYFAKTRAGRQTRALIGNPEQAELVGIRVLLISTLMCAAMGGISIVAFAVNGMNSSVTFAGSLPLTLFGVLAMMLGGVDNLVQTGIAGLAVGAVGGLAAAILPGQWSSTIVFALAMVYIVIRPTGGFLRVRAT</sequence>
<accession>A0A6J7S442</accession>
<keyword evidence="4 9" id="KW-0812">Transmembrane</keyword>
<feature type="transmembrane region" description="Helical" evidence="9">
    <location>
        <begin position="60"/>
        <end position="86"/>
    </location>
</feature>
<dbReference type="CDD" id="cd06582">
    <property type="entry name" value="TM_PBP1_LivH_like"/>
    <property type="match status" value="1"/>
</dbReference>
<evidence type="ECO:0000256" key="7">
    <source>
        <dbReference type="ARBA" id="ARBA00023136"/>
    </source>
</evidence>
<dbReference type="EMBL" id="CAFBPU010000033">
    <property type="protein sequence ID" value="CAB5035806.1"/>
    <property type="molecule type" value="Genomic_DNA"/>
</dbReference>
<dbReference type="GO" id="GO:0006865">
    <property type="term" value="P:amino acid transport"/>
    <property type="evidence" value="ECO:0007669"/>
    <property type="project" value="UniProtKB-KW"/>
</dbReference>
<feature type="transmembrane region" description="Helical" evidence="9">
    <location>
        <begin position="139"/>
        <end position="164"/>
    </location>
</feature>
<evidence type="ECO:0000256" key="9">
    <source>
        <dbReference type="SAM" id="Phobius"/>
    </source>
</evidence>
<dbReference type="InterPro" id="IPR001851">
    <property type="entry name" value="ABC_transp_permease"/>
</dbReference>
<keyword evidence="2" id="KW-0813">Transport</keyword>
<organism evidence="11">
    <name type="scientific">freshwater metagenome</name>
    <dbReference type="NCBI Taxonomy" id="449393"/>
    <lineage>
        <taxon>unclassified sequences</taxon>
        <taxon>metagenomes</taxon>
        <taxon>ecological metagenomes</taxon>
    </lineage>
</organism>
<name>A0A6J7S442_9ZZZZ</name>